<evidence type="ECO:0000256" key="5">
    <source>
        <dbReference type="SAM" id="MobiDB-lite"/>
    </source>
</evidence>
<dbReference type="SUPFAM" id="SSF75304">
    <property type="entry name" value="Amidase signature (AS) enzymes"/>
    <property type="match status" value="1"/>
</dbReference>
<feature type="region of interest" description="Disordered" evidence="5">
    <location>
        <begin position="150"/>
        <end position="171"/>
    </location>
</feature>
<dbReference type="PROSITE" id="PS00571">
    <property type="entry name" value="AMIDASES"/>
    <property type="match status" value="1"/>
</dbReference>
<dbReference type="OrthoDB" id="6428749at2759"/>
<accession>A0A4R0RBM5</accession>
<dbReference type="EMBL" id="RWJN01000258">
    <property type="protein sequence ID" value="TCD64073.1"/>
    <property type="molecule type" value="Genomic_DNA"/>
</dbReference>
<gene>
    <name evidence="8" type="ORF">EIP91_004581</name>
</gene>
<evidence type="ECO:0000256" key="1">
    <source>
        <dbReference type="ARBA" id="ARBA00001311"/>
    </source>
</evidence>
<dbReference type="Proteomes" id="UP000292702">
    <property type="component" value="Unassembled WGS sequence"/>
</dbReference>
<dbReference type="Gene3D" id="3.90.1300.10">
    <property type="entry name" value="Amidase signature (AS) domain"/>
    <property type="match status" value="1"/>
</dbReference>
<dbReference type="InterPro" id="IPR036928">
    <property type="entry name" value="AS_sf"/>
</dbReference>
<dbReference type="AlphaFoldDB" id="A0A4R0RBM5"/>
<feature type="domain" description="Amidase" evidence="6">
    <location>
        <begin position="390"/>
        <end position="739"/>
    </location>
</feature>
<evidence type="ECO:0000313" key="9">
    <source>
        <dbReference type="Proteomes" id="UP000292702"/>
    </source>
</evidence>
<reference evidence="8 9" key="1">
    <citation type="submission" date="2018-11" db="EMBL/GenBank/DDBJ databases">
        <title>Genome assembly of Steccherinum ochraceum LE-BIN_3174, the white-rot fungus of the Steccherinaceae family (The Residual Polyporoid clade, Polyporales, Basidiomycota).</title>
        <authorList>
            <person name="Fedorova T.V."/>
            <person name="Glazunova O.A."/>
            <person name="Landesman E.O."/>
            <person name="Moiseenko K.V."/>
            <person name="Psurtseva N.V."/>
            <person name="Savinova O.S."/>
            <person name="Shakhova N.V."/>
            <person name="Tyazhelova T.V."/>
            <person name="Vasina D.V."/>
        </authorList>
    </citation>
    <scope>NUCLEOTIDE SEQUENCE [LARGE SCALE GENOMIC DNA]</scope>
    <source>
        <strain evidence="8 9">LE-BIN_3174</strain>
    </source>
</reference>
<dbReference type="InterPro" id="IPR023631">
    <property type="entry name" value="Amidase_dom"/>
</dbReference>
<evidence type="ECO:0000256" key="3">
    <source>
        <dbReference type="ARBA" id="ARBA00012922"/>
    </source>
</evidence>
<dbReference type="SUPFAM" id="SSF52833">
    <property type="entry name" value="Thioredoxin-like"/>
    <property type="match status" value="1"/>
</dbReference>
<protein>
    <recommendedName>
        <fullName evidence="3">amidase</fullName>
        <ecNumber evidence="3">3.5.1.4</ecNumber>
    </recommendedName>
</protein>
<keyword evidence="9" id="KW-1185">Reference proteome</keyword>
<sequence length="769" mass="84525">MPLRSISEDPAQLSSVVEAPEKFLVFYSSRNEDGKMWCPDCRDVEQLIQQTFESSDSPTALIVYVGQQAEWKAPSNAFKSDPYQLRALPTVIRVHDQGKGWAVPQGDPPKSINLPPSSEITAIIPIPSTYNMPDGDLPHCTANHSEHTSFMSTSTSTLPGSAQPAPAGHHIQTMSASPPWQVIAARKVAERQARLDAHPEWQLTEAVPDETKDVSMIPTSASQLTAREREIVLEHDATALVDALRNRRYTAVEVLKAYCHVASIAQQLTNCLTEVFFEEGLERAAELDRHLEETGQVVGPLHGLPFSIKDHVMVKGHDTATGYVSWAFKTVAEKDAVAVDILRRAGAVLYVKTANPQTLLSLETNNNIYGRTLNPFNRGQILIENHGCIFVPHAKSLDLTPGGSSGGESALISMHGSPMGIGTDIGGSIRIPAAHAGLYGLKGSVARMPHAGLMGSHDGMDAILGALGPIATSARDLALFCRVMLQYEPWLVEPPLLEMPWRQDVVEGQDVPKKLCIAILWDDGVVRPHPPILDALKRTKEALLRAGHEVIDWQPVDHRCSWEIITKMYFLDGGREYRETMEHDPPVPQSEWILTQVPNDGEPYEVAEIFKINLEREAFRAKIAAQWNATRNRTGTGRSVDAILSPVAPTLAPPHDTTCWWGYTSYWNLMDFPAAVFPLGRFVAHGYRAADVSADLASANKPRNAEEQFIAEQWNPETYDNAPISLQLIGRRLNEEKLLGMLSMVDDALRSTPSTLTAGSDKGTSCVTL</sequence>
<evidence type="ECO:0000259" key="7">
    <source>
        <dbReference type="Pfam" id="PF06110"/>
    </source>
</evidence>
<evidence type="ECO:0000259" key="6">
    <source>
        <dbReference type="Pfam" id="PF01425"/>
    </source>
</evidence>
<dbReference type="PANTHER" id="PTHR46072">
    <property type="entry name" value="AMIDASE-RELATED-RELATED"/>
    <property type="match status" value="1"/>
</dbReference>
<evidence type="ECO:0000256" key="2">
    <source>
        <dbReference type="ARBA" id="ARBA00009199"/>
    </source>
</evidence>
<dbReference type="InterPro" id="IPR010357">
    <property type="entry name" value="TXNDC17_dom"/>
</dbReference>
<dbReference type="EC" id="3.5.1.4" evidence="3"/>
<dbReference type="Gene3D" id="3.40.30.10">
    <property type="entry name" value="Glutaredoxin"/>
    <property type="match status" value="1"/>
</dbReference>
<dbReference type="STRING" id="92696.A0A4R0RBM5"/>
<dbReference type="Pfam" id="PF01425">
    <property type="entry name" value="Amidase"/>
    <property type="match status" value="2"/>
</dbReference>
<comment type="catalytic activity">
    <reaction evidence="1">
        <text>a monocarboxylic acid amide + H2O = a monocarboxylate + NH4(+)</text>
        <dbReference type="Rhea" id="RHEA:12020"/>
        <dbReference type="ChEBI" id="CHEBI:15377"/>
        <dbReference type="ChEBI" id="CHEBI:28938"/>
        <dbReference type="ChEBI" id="CHEBI:35757"/>
        <dbReference type="ChEBI" id="CHEBI:83628"/>
        <dbReference type="EC" id="3.5.1.4"/>
    </reaction>
</comment>
<dbReference type="InterPro" id="IPR036249">
    <property type="entry name" value="Thioredoxin-like_sf"/>
</dbReference>
<dbReference type="InterPro" id="IPR020556">
    <property type="entry name" value="Amidase_CS"/>
</dbReference>
<keyword evidence="4" id="KW-0378">Hydrolase</keyword>
<feature type="domain" description="Amidase" evidence="6">
    <location>
        <begin position="253"/>
        <end position="379"/>
    </location>
</feature>
<organism evidence="8 9">
    <name type="scientific">Steccherinum ochraceum</name>
    <dbReference type="NCBI Taxonomy" id="92696"/>
    <lineage>
        <taxon>Eukaryota</taxon>
        <taxon>Fungi</taxon>
        <taxon>Dikarya</taxon>
        <taxon>Basidiomycota</taxon>
        <taxon>Agaricomycotina</taxon>
        <taxon>Agaricomycetes</taxon>
        <taxon>Polyporales</taxon>
        <taxon>Steccherinaceae</taxon>
        <taxon>Steccherinum</taxon>
    </lineage>
</organism>
<dbReference type="Pfam" id="PF06110">
    <property type="entry name" value="TXD17-like_Trx"/>
    <property type="match status" value="1"/>
</dbReference>
<dbReference type="GO" id="GO:0004040">
    <property type="term" value="F:amidase activity"/>
    <property type="evidence" value="ECO:0007669"/>
    <property type="project" value="UniProtKB-EC"/>
</dbReference>
<comment type="similarity">
    <text evidence="2">Belongs to the amidase family.</text>
</comment>
<comment type="caution">
    <text evidence="8">The sequence shown here is derived from an EMBL/GenBank/DDBJ whole genome shotgun (WGS) entry which is preliminary data.</text>
</comment>
<name>A0A4R0RBM5_9APHY</name>
<proteinExistence type="inferred from homology"/>
<feature type="domain" description="Thioredoxin" evidence="7">
    <location>
        <begin position="21"/>
        <end position="97"/>
    </location>
</feature>
<evidence type="ECO:0000256" key="4">
    <source>
        <dbReference type="ARBA" id="ARBA00022801"/>
    </source>
</evidence>
<feature type="compositionally biased region" description="Polar residues" evidence="5">
    <location>
        <begin position="150"/>
        <end position="160"/>
    </location>
</feature>
<evidence type="ECO:0000313" key="8">
    <source>
        <dbReference type="EMBL" id="TCD64073.1"/>
    </source>
</evidence>